<feature type="compositionally biased region" description="Basic residues" evidence="7">
    <location>
        <begin position="1"/>
        <end position="12"/>
    </location>
</feature>
<feature type="compositionally biased region" description="Polar residues" evidence="7">
    <location>
        <begin position="308"/>
        <end position="319"/>
    </location>
</feature>
<name>A0AAV7F463_ARIFI</name>
<keyword evidence="3" id="KW-0227">DNA damage</keyword>
<dbReference type="FunFam" id="3.30.70.2460:FF:000001">
    <property type="entry name" value="DNA repair protein Rad4 family"/>
    <property type="match status" value="1"/>
</dbReference>
<dbReference type="Pfam" id="PF03835">
    <property type="entry name" value="Rad4"/>
    <property type="match status" value="1"/>
</dbReference>
<feature type="compositionally biased region" description="Basic and acidic residues" evidence="7">
    <location>
        <begin position="35"/>
        <end position="53"/>
    </location>
</feature>
<comment type="caution">
    <text evidence="11">The sequence shown here is derived from an EMBL/GenBank/DDBJ whole genome shotgun (WGS) entry which is preliminary data.</text>
</comment>
<proteinExistence type="inferred from homology"/>
<evidence type="ECO:0000259" key="9">
    <source>
        <dbReference type="SMART" id="SM01031"/>
    </source>
</evidence>
<feature type="region of interest" description="Disordered" evidence="7">
    <location>
        <begin position="363"/>
        <end position="387"/>
    </location>
</feature>
<dbReference type="InterPro" id="IPR018326">
    <property type="entry name" value="Rad4_beta-hairpin_dom1"/>
</dbReference>
<accession>A0AAV7F463</accession>
<feature type="compositionally biased region" description="Basic and acidic residues" evidence="7">
    <location>
        <begin position="324"/>
        <end position="341"/>
    </location>
</feature>
<keyword evidence="4" id="KW-0234">DNA repair</keyword>
<dbReference type="SMART" id="SM01031">
    <property type="entry name" value="BHD_2"/>
    <property type="match status" value="1"/>
</dbReference>
<evidence type="ECO:0000259" key="10">
    <source>
        <dbReference type="SMART" id="SM01032"/>
    </source>
</evidence>
<dbReference type="SUPFAM" id="SSF54001">
    <property type="entry name" value="Cysteine proteinases"/>
    <property type="match status" value="1"/>
</dbReference>
<organism evidence="11 12">
    <name type="scientific">Aristolochia fimbriata</name>
    <name type="common">White veined hardy Dutchman's pipe vine</name>
    <dbReference type="NCBI Taxonomy" id="158543"/>
    <lineage>
        <taxon>Eukaryota</taxon>
        <taxon>Viridiplantae</taxon>
        <taxon>Streptophyta</taxon>
        <taxon>Embryophyta</taxon>
        <taxon>Tracheophyta</taxon>
        <taxon>Spermatophyta</taxon>
        <taxon>Magnoliopsida</taxon>
        <taxon>Magnoliidae</taxon>
        <taxon>Piperales</taxon>
        <taxon>Aristolochiaceae</taxon>
        <taxon>Aristolochia</taxon>
    </lineage>
</organism>
<feature type="region of interest" description="Disordered" evidence="7">
    <location>
        <begin position="295"/>
        <end position="341"/>
    </location>
</feature>
<gene>
    <name evidence="11" type="ORF">H6P81_007641</name>
</gene>
<dbReference type="InterPro" id="IPR018327">
    <property type="entry name" value="BHD_2"/>
</dbReference>
<keyword evidence="6" id="KW-0175">Coiled coil</keyword>
<dbReference type="AlphaFoldDB" id="A0AAV7F463"/>
<reference evidence="11 12" key="1">
    <citation type="submission" date="2021-07" db="EMBL/GenBank/DDBJ databases">
        <title>The Aristolochia fimbriata genome: insights into angiosperm evolution, floral development and chemical biosynthesis.</title>
        <authorList>
            <person name="Jiao Y."/>
        </authorList>
    </citation>
    <scope>NUCLEOTIDE SEQUENCE [LARGE SCALE GENOMIC DNA]</scope>
    <source>
        <strain evidence="11">IBCAS-2021</strain>
        <tissue evidence="11">Leaf</tissue>
    </source>
</reference>
<evidence type="ECO:0000256" key="7">
    <source>
        <dbReference type="SAM" id="MobiDB-lite"/>
    </source>
</evidence>
<feature type="region of interest" description="Disordered" evidence="7">
    <location>
        <begin position="1"/>
        <end position="82"/>
    </location>
</feature>
<dbReference type="InterPro" id="IPR004583">
    <property type="entry name" value="DNA_repair_Rad4"/>
</dbReference>
<evidence type="ECO:0008006" key="13">
    <source>
        <dbReference type="Google" id="ProtNLM"/>
    </source>
</evidence>
<dbReference type="Pfam" id="PF10403">
    <property type="entry name" value="BHD_1"/>
    <property type="match status" value="1"/>
</dbReference>
<evidence type="ECO:0000313" key="11">
    <source>
        <dbReference type="EMBL" id="KAG9454737.1"/>
    </source>
</evidence>
<dbReference type="GO" id="GO:0005737">
    <property type="term" value="C:cytoplasm"/>
    <property type="evidence" value="ECO:0007669"/>
    <property type="project" value="TreeGrafter"/>
</dbReference>
<feature type="region of interest" description="Disordered" evidence="7">
    <location>
        <begin position="823"/>
        <end position="867"/>
    </location>
</feature>
<dbReference type="InterPro" id="IPR018325">
    <property type="entry name" value="Rad4/PNGase_transGLS-fold"/>
</dbReference>
<dbReference type="GO" id="GO:0000111">
    <property type="term" value="C:nucleotide-excision repair factor 2 complex"/>
    <property type="evidence" value="ECO:0007669"/>
    <property type="project" value="TreeGrafter"/>
</dbReference>
<evidence type="ECO:0000256" key="1">
    <source>
        <dbReference type="ARBA" id="ARBA00004123"/>
    </source>
</evidence>
<dbReference type="Gene3D" id="3.30.70.2460">
    <property type="entry name" value="Rad4, beta-hairpin domain BHD3"/>
    <property type="match status" value="1"/>
</dbReference>
<dbReference type="Pfam" id="PF10405">
    <property type="entry name" value="BHD_3"/>
    <property type="match status" value="1"/>
</dbReference>
<evidence type="ECO:0000256" key="5">
    <source>
        <dbReference type="ARBA" id="ARBA00023242"/>
    </source>
</evidence>
<dbReference type="PANTHER" id="PTHR12135:SF0">
    <property type="entry name" value="DNA REPAIR PROTEIN COMPLEMENTING XP-C CELLS"/>
    <property type="match status" value="1"/>
</dbReference>
<evidence type="ECO:0000313" key="12">
    <source>
        <dbReference type="Proteomes" id="UP000825729"/>
    </source>
</evidence>
<evidence type="ECO:0000256" key="4">
    <source>
        <dbReference type="ARBA" id="ARBA00023204"/>
    </source>
</evidence>
<dbReference type="SMART" id="SM01030">
    <property type="entry name" value="BHD_1"/>
    <property type="match status" value="1"/>
</dbReference>
<keyword evidence="5" id="KW-0539">Nucleus</keyword>
<feature type="domain" description="Rad4 beta-hairpin" evidence="10">
    <location>
        <begin position="702"/>
        <end position="776"/>
    </location>
</feature>
<keyword evidence="12" id="KW-1185">Reference proteome</keyword>
<dbReference type="Pfam" id="PF10404">
    <property type="entry name" value="BHD_2"/>
    <property type="match status" value="1"/>
</dbReference>
<comment type="similarity">
    <text evidence="2">Belongs to the XPC family.</text>
</comment>
<feature type="compositionally biased region" description="Acidic residues" evidence="7">
    <location>
        <begin position="25"/>
        <end position="34"/>
    </location>
</feature>
<dbReference type="SMART" id="SM01032">
    <property type="entry name" value="BHD_3"/>
    <property type="match status" value="1"/>
</dbReference>
<dbReference type="InterPro" id="IPR042488">
    <property type="entry name" value="Rad4_BHD3_sf"/>
</dbReference>
<feature type="domain" description="Rad4 beta-hairpin" evidence="9">
    <location>
        <begin position="623"/>
        <end position="695"/>
    </location>
</feature>
<evidence type="ECO:0000256" key="2">
    <source>
        <dbReference type="ARBA" id="ARBA00009525"/>
    </source>
</evidence>
<dbReference type="Gene3D" id="3.90.260.10">
    <property type="entry name" value="Transglutaminase-like"/>
    <property type="match status" value="1"/>
</dbReference>
<evidence type="ECO:0000259" key="8">
    <source>
        <dbReference type="SMART" id="SM01030"/>
    </source>
</evidence>
<feature type="domain" description="Rad4 beta-hairpin" evidence="8">
    <location>
        <begin position="570"/>
        <end position="621"/>
    </location>
</feature>
<dbReference type="InterPro" id="IPR018328">
    <property type="entry name" value="Rad4_beta-hairpin_dom3"/>
</dbReference>
<dbReference type="Gene3D" id="2.20.20.110">
    <property type="entry name" value="Rad4, beta-hairpin domain BHD1"/>
    <property type="match status" value="1"/>
</dbReference>
<evidence type="ECO:0000256" key="6">
    <source>
        <dbReference type="SAM" id="Coils"/>
    </source>
</evidence>
<feature type="coiled-coil region" evidence="6">
    <location>
        <begin position="769"/>
        <end position="796"/>
    </location>
</feature>
<dbReference type="Proteomes" id="UP000825729">
    <property type="component" value="Unassembled WGS sequence"/>
</dbReference>
<dbReference type="GO" id="GO:0003684">
    <property type="term" value="F:damaged DNA binding"/>
    <property type="evidence" value="ECO:0007669"/>
    <property type="project" value="InterPro"/>
</dbReference>
<dbReference type="GO" id="GO:0071942">
    <property type="term" value="C:XPC complex"/>
    <property type="evidence" value="ECO:0007669"/>
    <property type="project" value="TreeGrafter"/>
</dbReference>
<dbReference type="GO" id="GO:0003697">
    <property type="term" value="F:single-stranded DNA binding"/>
    <property type="evidence" value="ECO:0007669"/>
    <property type="project" value="TreeGrafter"/>
</dbReference>
<comment type="subcellular location">
    <subcellularLocation>
        <location evidence="1">Nucleus</location>
    </subcellularLocation>
</comment>
<dbReference type="GO" id="GO:0006298">
    <property type="term" value="P:mismatch repair"/>
    <property type="evidence" value="ECO:0007669"/>
    <property type="project" value="TreeGrafter"/>
</dbReference>
<evidence type="ECO:0000256" key="3">
    <source>
        <dbReference type="ARBA" id="ARBA00022763"/>
    </source>
</evidence>
<dbReference type="EMBL" id="JAINDJ010000003">
    <property type="protein sequence ID" value="KAG9454737.1"/>
    <property type="molecule type" value="Genomic_DNA"/>
</dbReference>
<dbReference type="PANTHER" id="PTHR12135">
    <property type="entry name" value="DNA REPAIR PROTEIN XP-C / RAD4"/>
    <property type="match status" value="1"/>
</dbReference>
<protein>
    <recommendedName>
        <fullName evidence="13">DNA repair protein RAD4</fullName>
    </recommendedName>
</protein>
<dbReference type="InterPro" id="IPR038765">
    <property type="entry name" value="Papain-like_cys_pep_sf"/>
</dbReference>
<dbReference type="InterPro" id="IPR036985">
    <property type="entry name" value="Transglutaminase-like_sf"/>
</dbReference>
<sequence length="958" mass="106092">MRGRKSSKRPRKNSGTSSCISKEAEDADLNPDNDEPNRDNDLSSHEGTARKQEENDEVGNVQSSLVQEEDAEATVWEDGSVSVSANKTGNAIHTETEVNRVTVEFIDSPSTSAKRKVARRASAEDKELAEWVHKVHLLCLLARGRAVDEACDDPLIQASILSLLPSHLLKITELPKLTARALEPLVSWFQSNFCIQNVGPTEGPFKPSLCCALETQAGTAEEMAALSVALFRGLNFSARFVSILDVTSLKPDMSTSGSSSQDDISLDSNIFSGSQKMVATQNRLSTTIPVLSSQKTNVSRRSVREKQITGSQIPNTSTYETEDLVDKPETSGAKSNEKTKRKGDIEFELQLEMALAATAAGITEEETVSNVQESNRSSSDALLNKRKRAKAEVNSGSAVQGNSGAAWSRKVGPPLYWAEVFCSGEAMTGRWVHVDAANSIIDGEQKVESAAAACRRHLRYVVAFAGRGAKDVTRRYCMKWYTIAPYRINSTWWDAVLAPLKELESGISGGKVHLEGCSEKASCETDKGQSVQLPGHPDMCSNKIAESLQQSINFASRSALEDVELETRALTEPLPSNQQAYRNHHLYAMERWLTKYQILHPKGPVLGFCSGHPVYPRTCVQNLQSKHRWLREGLQVKANEKPAKVVKRSRKFIKGKKFESSVSDDEEDGGGGGSSTDEGVIELYGKWQMEPLNLPRAVDGIVPKNEWGRVDVWSEKCLPHGTVHLRFPRLVPVAQRLQINFAPAMVGFEFKNGRSVPVYEGIVVCSEFKDAIMEAYAEAEEKRESEEKKRHEAQVISRWYQLLSSIVTRQRLKNSYEVIPNSATPHKVDQREDLDADTAQNADPTEKKLQTSSHQQPVQDLGSGSGSASYLGDHEHVFPLENQSFDEENSIRTKRCPCGFSIRKVMNEYLSVVFIRATQATVLSDPSKSEPKKVSRVANNFFRKSQKRKIVILCCSPD</sequence>
<feature type="compositionally biased region" description="Polar residues" evidence="7">
    <location>
        <begin position="368"/>
        <end position="381"/>
    </location>
</feature>
<dbReference type="GO" id="GO:0006289">
    <property type="term" value="P:nucleotide-excision repair"/>
    <property type="evidence" value="ECO:0007669"/>
    <property type="project" value="InterPro"/>
</dbReference>